<proteinExistence type="predicted"/>
<evidence type="ECO:0008006" key="4">
    <source>
        <dbReference type="Google" id="ProtNLM"/>
    </source>
</evidence>
<feature type="transmembrane region" description="Helical" evidence="1">
    <location>
        <begin position="62"/>
        <end position="84"/>
    </location>
</feature>
<name>A0A835UPW6_VANPL</name>
<accession>A0A835UPW6</accession>
<evidence type="ECO:0000256" key="1">
    <source>
        <dbReference type="SAM" id="Phobius"/>
    </source>
</evidence>
<dbReference type="Proteomes" id="UP000636800">
    <property type="component" value="Unassembled WGS sequence"/>
</dbReference>
<sequence length="85" mass="9662">MDLGSEPVVVRTAPALSPKSPPNYPDLCGRRRLQHEVQILNREIGFLEVNSFFFLTLQVLDFVTFLLGIVLLVFDELLLVMLFIS</sequence>
<keyword evidence="1" id="KW-0472">Membrane</keyword>
<gene>
    <name evidence="2" type="ORF">HPP92_016208</name>
</gene>
<keyword evidence="1" id="KW-0812">Transmembrane</keyword>
<protein>
    <recommendedName>
        <fullName evidence="4">Transmembrane protein</fullName>
    </recommendedName>
</protein>
<evidence type="ECO:0000313" key="2">
    <source>
        <dbReference type="EMBL" id="KAG0469508.1"/>
    </source>
</evidence>
<dbReference type="InterPro" id="IPR055305">
    <property type="entry name" value="GG3-like"/>
</dbReference>
<dbReference type="PANTHER" id="PTHR32378:SF10">
    <property type="entry name" value="GUANINE NUCLEOTIDE-BINDING PROTEIN SUBUNIT GAMMA 3"/>
    <property type="match status" value="1"/>
</dbReference>
<organism evidence="2 3">
    <name type="scientific">Vanilla planifolia</name>
    <name type="common">Vanilla</name>
    <dbReference type="NCBI Taxonomy" id="51239"/>
    <lineage>
        <taxon>Eukaryota</taxon>
        <taxon>Viridiplantae</taxon>
        <taxon>Streptophyta</taxon>
        <taxon>Embryophyta</taxon>
        <taxon>Tracheophyta</taxon>
        <taxon>Spermatophyta</taxon>
        <taxon>Magnoliopsida</taxon>
        <taxon>Liliopsida</taxon>
        <taxon>Asparagales</taxon>
        <taxon>Orchidaceae</taxon>
        <taxon>Vanilloideae</taxon>
        <taxon>Vanilleae</taxon>
        <taxon>Vanilla</taxon>
    </lineage>
</organism>
<dbReference type="AlphaFoldDB" id="A0A835UPW6"/>
<dbReference type="OrthoDB" id="16564at2759"/>
<dbReference type="PANTHER" id="PTHR32378">
    <property type="entry name" value="GUANINE NUCLEOTIDE-BINDING PROTEIN SUBUNIT GAMMA 3"/>
    <property type="match status" value="1"/>
</dbReference>
<keyword evidence="3" id="KW-1185">Reference proteome</keyword>
<reference evidence="2 3" key="1">
    <citation type="journal article" date="2020" name="Nat. Food">
        <title>A phased Vanilla planifolia genome enables genetic improvement of flavour and production.</title>
        <authorList>
            <person name="Hasing T."/>
            <person name="Tang H."/>
            <person name="Brym M."/>
            <person name="Khazi F."/>
            <person name="Huang T."/>
            <person name="Chambers A.H."/>
        </authorList>
    </citation>
    <scope>NUCLEOTIDE SEQUENCE [LARGE SCALE GENOMIC DNA]</scope>
    <source>
        <tissue evidence="2">Leaf</tissue>
    </source>
</reference>
<keyword evidence="1" id="KW-1133">Transmembrane helix</keyword>
<dbReference type="EMBL" id="JADCNL010000008">
    <property type="protein sequence ID" value="KAG0469508.1"/>
    <property type="molecule type" value="Genomic_DNA"/>
</dbReference>
<comment type="caution">
    <text evidence="2">The sequence shown here is derived from an EMBL/GenBank/DDBJ whole genome shotgun (WGS) entry which is preliminary data.</text>
</comment>
<evidence type="ECO:0000313" key="3">
    <source>
        <dbReference type="Proteomes" id="UP000636800"/>
    </source>
</evidence>